<evidence type="ECO:0000313" key="7">
    <source>
        <dbReference type="EMBL" id="MDX8418988.1"/>
    </source>
</evidence>
<dbReference type="GO" id="GO:0005829">
    <property type="term" value="C:cytosol"/>
    <property type="evidence" value="ECO:0007669"/>
    <property type="project" value="TreeGrafter"/>
</dbReference>
<dbReference type="AlphaFoldDB" id="A0AB35U068"/>
<comment type="caution">
    <text evidence="7">The sequence shown here is derived from an EMBL/GenBank/DDBJ whole genome shotgun (WGS) entry which is preliminary data.</text>
</comment>
<dbReference type="GO" id="GO:0009443">
    <property type="term" value="P:pyridoxal 5'-phosphate salvage"/>
    <property type="evidence" value="ECO:0007669"/>
    <property type="project" value="InterPro"/>
</dbReference>
<dbReference type="EC" id="2.7.1.35" evidence="1"/>
<evidence type="ECO:0000256" key="5">
    <source>
        <dbReference type="ARBA" id="ARBA00022840"/>
    </source>
</evidence>
<name>A0AB35U068_9FIRM</name>
<evidence type="ECO:0000256" key="1">
    <source>
        <dbReference type="ARBA" id="ARBA00012104"/>
    </source>
</evidence>
<dbReference type="Proteomes" id="UP001286174">
    <property type="component" value="Unassembled WGS sequence"/>
</dbReference>
<proteinExistence type="predicted"/>
<keyword evidence="2 7" id="KW-0808">Transferase</keyword>
<dbReference type="SUPFAM" id="SSF53613">
    <property type="entry name" value="Ribokinase-like"/>
    <property type="match status" value="1"/>
</dbReference>
<keyword evidence="3" id="KW-0547">Nucleotide-binding</keyword>
<accession>A0AB35U068</accession>
<keyword evidence="4 7" id="KW-0418">Kinase</keyword>
<reference evidence="7 8" key="1">
    <citation type="submission" date="2022-03" db="EMBL/GenBank/DDBJ databases">
        <title>Novel taxa within the pig intestine.</title>
        <authorList>
            <person name="Wylensek D."/>
            <person name="Bishof K."/>
            <person name="Afrizal A."/>
            <person name="Clavel T."/>
        </authorList>
    </citation>
    <scope>NUCLEOTIDE SEQUENCE [LARGE SCALE GENOMIC DNA]</scope>
    <source>
        <strain evidence="7 8">CLA-KB-P133</strain>
    </source>
</reference>
<dbReference type="CDD" id="cd01173">
    <property type="entry name" value="pyridoxal_pyridoxamine_kinase"/>
    <property type="match status" value="1"/>
</dbReference>
<keyword evidence="5" id="KW-0067">ATP-binding</keyword>
<dbReference type="Pfam" id="PF08543">
    <property type="entry name" value="Phos_pyr_kin"/>
    <property type="match status" value="1"/>
</dbReference>
<dbReference type="EMBL" id="JALBUR010000004">
    <property type="protein sequence ID" value="MDX8418988.1"/>
    <property type="molecule type" value="Genomic_DNA"/>
</dbReference>
<dbReference type="Gene3D" id="3.40.1190.20">
    <property type="match status" value="1"/>
</dbReference>
<evidence type="ECO:0000256" key="2">
    <source>
        <dbReference type="ARBA" id="ARBA00022679"/>
    </source>
</evidence>
<gene>
    <name evidence="7" type="ORF">MOZ60_02640</name>
</gene>
<organism evidence="7 8">
    <name type="scientific">Grylomicrobium aquisgranensis</name>
    <dbReference type="NCBI Taxonomy" id="2926318"/>
    <lineage>
        <taxon>Bacteria</taxon>
        <taxon>Bacillati</taxon>
        <taxon>Bacillota</taxon>
        <taxon>Erysipelotrichia</taxon>
        <taxon>Erysipelotrichales</taxon>
        <taxon>Erysipelotrichaceae</taxon>
        <taxon>Grylomicrobium</taxon>
    </lineage>
</organism>
<feature type="domain" description="Pyridoxamine kinase/Phosphomethylpyrimidine kinase" evidence="6">
    <location>
        <begin position="22"/>
        <end position="254"/>
    </location>
</feature>
<dbReference type="GO" id="GO:0008478">
    <property type="term" value="F:pyridoxal kinase activity"/>
    <property type="evidence" value="ECO:0007669"/>
    <property type="project" value="UniProtKB-EC"/>
</dbReference>
<dbReference type="NCBIfam" id="NF005491">
    <property type="entry name" value="PRK07105.1"/>
    <property type="match status" value="1"/>
</dbReference>
<evidence type="ECO:0000256" key="3">
    <source>
        <dbReference type="ARBA" id="ARBA00022741"/>
    </source>
</evidence>
<evidence type="ECO:0000259" key="6">
    <source>
        <dbReference type="Pfam" id="PF08543"/>
    </source>
</evidence>
<dbReference type="PANTHER" id="PTHR10534:SF2">
    <property type="entry name" value="PYRIDOXAL KINASE"/>
    <property type="match status" value="1"/>
</dbReference>
<keyword evidence="8" id="KW-1185">Reference proteome</keyword>
<evidence type="ECO:0000256" key="4">
    <source>
        <dbReference type="ARBA" id="ARBA00022777"/>
    </source>
</evidence>
<dbReference type="RefSeq" id="WP_370595548.1">
    <property type="nucleotide sequence ID" value="NZ_JALBUR010000004.1"/>
</dbReference>
<dbReference type="InterPro" id="IPR029056">
    <property type="entry name" value="Ribokinase-like"/>
</dbReference>
<dbReference type="InterPro" id="IPR013749">
    <property type="entry name" value="PM/HMP-P_kinase-1"/>
</dbReference>
<protein>
    <recommendedName>
        <fullName evidence="1">pyridoxal kinase</fullName>
        <ecNumber evidence="1">2.7.1.35</ecNumber>
    </recommendedName>
</protein>
<sequence>MKKILTMQDLSCVGKCSLTAALPVISAMGIECAVLPTAVLSTHTAFSHFTFLDLTGDLEKIIHVWKQEHFAFDAIYTGYLGSLDQIAIAAGLFAQFGKDRLRLVDPCMGDEGKLYPGFGTGFVQAMKSLCAKADVIVPNLCEACFLLDMPYNPSPDEAQLKYMCSALCANGAQTAVITGVSREAGKLGAFAYSRKEDRFFWAMAKEQPVHFHGTGDLFASVLAAGLTKGMAMEDALQLACEFISRSIEATLQEKDHNDYGVNFEQVLPWLCRQCAEIKEQNNG</sequence>
<evidence type="ECO:0000313" key="8">
    <source>
        <dbReference type="Proteomes" id="UP001286174"/>
    </source>
</evidence>
<dbReference type="GO" id="GO:0005524">
    <property type="term" value="F:ATP binding"/>
    <property type="evidence" value="ECO:0007669"/>
    <property type="project" value="UniProtKB-KW"/>
</dbReference>
<dbReference type="PANTHER" id="PTHR10534">
    <property type="entry name" value="PYRIDOXAL KINASE"/>
    <property type="match status" value="1"/>
</dbReference>
<dbReference type="InterPro" id="IPR004625">
    <property type="entry name" value="PyrdxlKinase"/>
</dbReference>